<comment type="caution">
    <text evidence="1">The sequence shown here is derived from an EMBL/GenBank/DDBJ whole genome shotgun (WGS) entry which is preliminary data.</text>
</comment>
<evidence type="ECO:0000313" key="2">
    <source>
        <dbReference type="Proteomes" id="UP000245553"/>
    </source>
</evidence>
<dbReference type="RefSeq" id="WP_049536414.1">
    <property type="nucleotide sequence ID" value="NZ_QEMY02000003.1"/>
</dbReference>
<accession>A0A426FUS9</accession>
<sequence length="230" mass="26308">MNNIVGLYTTIDDIGNHERHYTKIGDFQKGNNPCIVRYVSGSDATVRYQDEVYSLEAGMILGADALVDTNNSFVEITDSYENIYRLAPESQFCLEMTVKGVIPVHFGHVHVIPSYQTIEAGAKYRTSCYTGHNQVTIEMVANNIDVYYSYDKPVEVFEFDELGNKFTLFTLAPYQKCILQDQGGSMRDRYHVLEQSNLENSEVIRLYETYCMPFNWRLQAEEVQLSAQAN</sequence>
<proteinExistence type="predicted"/>
<name>A0A426FUS9_9STRE</name>
<dbReference type="Proteomes" id="UP000245553">
    <property type="component" value="Unassembled WGS sequence"/>
</dbReference>
<organism evidence="1 2">
    <name type="scientific">Streptococcus halitosis</name>
    <dbReference type="NCBI Taxonomy" id="2172545"/>
    <lineage>
        <taxon>Bacteria</taxon>
        <taxon>Bacillati</taxon>
        <taxon>Bacillota</taxon>
        <taxon>Bacilli</taxon>
        <taxon>Lactobacillales</taxon>
        <taxon>Streptococcaceae</taxon>
        <taxon>Streptococcus</taxon>
    </lineage>
</organism>
<reference evidence="1" key="1">
    <citation type="submission" date="2018-11" db="EMBL/GenBank/DDBJ databases">
        <title>Streptococcus halitosis sp. nov. isolated from oral cavity of patient with halitosis.</title>
        <authorList>
            <person name="Tetz V."/>
            <person name="Tetz G."/>
        </authorList>
    </citation>
    <scope>NUCLEOTIDE SEQUENCE [LARGE SCALE GENOMIC DNA]</scope>
    <source>
        <strain evidence="1">VT-4</strain>
    </source>
</reference>
<keyword evidence="2" id="KW-1185">Reference proteome</keyword>
<protein>
    <submittedName>
        <fullName evidence="1">Uncharacterized protein</fullName>
    </submittedName>
</protein>
<evidence type="ECO:0000313" key="1">
    <source>
        <dbReference type="EMBL" id="RRN46463.1"/>
    </source>
</evidence>
<dbReference type="EMBL" id="QEMY02000003">
    <property type="protein sequence ID" value="RRN46463.1"/>
    <property type="molecule type" value="Genomic_DNA"/>
</dbReference>
<dbReference type="AlphaFoldDB" id="A0A426FUS9"/>
<gene>
    <name evidence="1" type="ORF">DB729_007430</name>
</gene>